<evidence type="ECO:0000313" key="10">
    <source>
        <dbReference type="Proteomes" id="UP000294911"/>
    </source>
</evidence>
<dbReference type="SMART" id="SM00829">
    <property type="entry name" value="PKS_ER"/>
    <property type="match status" value="1"/>
</dbReference>
<dbReference type="FunFam" id="3.40.50.720:FF:000003">
    <property type="entry name" value="S-(hydroxymethyl)glutathione dehydrogenase"/>
    <property type="match status" value="1"/>
</dbReference>
<gene>
    <name evidence="9" type="ORF">EV191_11623</name>
</gene>
<keyword evidence="4 7" id="KW-0862">Zinc</keyword>
<sequence length="360" mass="37203">MQAAVLNQVGDSDLELREDVGTTRPGPDEVRVRIRAAGICHSDLSAMDGTLPALAPGIIGHEGSGDVVEIGAAVTDLAVGDQVIISFVPPCGKCASCLRGEANLCSVHAIAAFSSPRFVVGDQPVFGFAGCGTFAEELVVPSAGAVRVDGDVPYEIAALIGCGVLTGVGAVLNTAKVEPGASVVIIGAGGVGIAAIQGARLSGATQIVAVDPVTDKHDLARGFGATHACTPEALPELIEKLTGNQGFDYAFEVVGQPATIRAAWDATRRGGTTVVVGAGRADATVEFSAQELFLHEKKLLGSFYGSADVRRDYRRMIELWQAGLLDLAGMISRRITLSEINDGLAGIRSGKFIRQIVTVD</sequence>
<evidence type="ECO:0000256" key="4">
    <source>
        <dbReference type="ARBA" id="ARBA00022833"/>
    </source>
</evidence>
<comment type="caution">
    <text evidence="9">The sequence shown here is derived from an EMBL/GenBank/DDBJ whole genome shotgun (WGS) entry which is preliminary data.</text>
</comment>
<dbReference type="CDD" id="cd08279">
    <property type="entry name" value="Zn_ADH_class_III"/>
    <property type="match status" value="1"/>
</dbReference>
<evidence type="ECO:0000256" key="5">
    <source>
        <dbReference type="ARBA" id="ARBA00023002"/>
    </source>
</evidence>
<dbReference type="GO" id="GO:0046294">
    <property type="term" value="P:formaldehyde catabolic process"/>
    <property type="evidence" value="ECO:0007669"/>
    <property type="project" value="TreeGrafter"/>
</dbReference>
<dbReference type="InterPro" id="IPR020843">
    <property type="entry name" value="ER"/>
</dbReference>
<dbReference type="AlphaFoldDB" id="A0A4R2QEB4"/>
<dbReference type="Pfam" id="PF08240">
    <property type="entry name" value="ADH_N"/>
    <property type="match status" value="1"/>
</dbReference>
<keyword evidence="5" id="KW-0560">Oxidoreductase</keyword>
<dbReference type="Pfam" id="PF00107">
    <property type="entry name" value="ADH_zinc_N"/>
    <property type="match status" value="1"/>
</dbReference>
<dbReference type="PANTHER" id="PTHR43880:SF12">
    <property type="entry name" value="ALCOHOL DEHYDROGENASE CLASS-3"/>
    <property type="match status" value="1"/>
</dbReference>
<evidence type="ECO:0000256" key="6">
    <source>
        <dbReference type="ARBA" id="ARBA00023027"/>
    </source>
</evidence>
<proteinExistence type="inferred from homology"/>
<dbReference type="Gene3D" id="3.40.50.720">
    <property type="entry name" value="NAD(P)-binding Rossmann-like Domain"/>
    <property type="match status" value="1"/>
</dbReference>
<dbReference type="PROSITE" id="PS00059">
    <property type="entry name" value="ADH_ZINC"/>
    <property type="match status" value="1"/>
</dbReference>
<comment type="cofactor">
    <cofactor evidence="1 7">
        <name>Zn(2+)</name>
        <dbReference type="ChEBI" id="CHEBI:29105"/>
    </cofactor>
</comment>
<evidence type="ECO:0000256" key="3">
    <source>
        <dbReference type="ARBA" id="ARBA00022723"/>
    </source>
</evidence>
<dbReference type="InterPro" id="IPR002328">
    <property type="entry name" value="ADH_Zn_CS"/>
</dbReference>
<dbReference type="EMBL" id="SLXQ01000016">
    <property type="protein sequence ID" value="TCP45381.1"/>
    <property type="molecule type" value="Genomic_DNA"/>
</dbReference>
<evidence type="ECO:0000259" key="8">
    <source>
        <dbReference type="SMART" id="SM00829"/>
    </source>
</evidence>
<keyword evidence="10" id="KW-1185">Reference proteome</keyword>
<evidence type="ECO:0000256" key="1">
    <source>
        <dbReference type="ARBA" id="ARBA00001947"/>
    </source>
</evidence>
<dbReference type="RefSeq" id="WP_132880016.1">
    <property type="nucleotide sequence ID" value="NZ_SLXQ01000016.1"/>
</dbReference>
<accession>A0A4R2QEB4</accession>
<comment type="similarity">
    <text evidence="2 7">Belongs to the zinc-containing alcohol dehydrogenase family.</text>
</comment>
<dbReference type="SUPFAM" id="SSF51735">
    <property type="entry name" value="NAD(P)-binding Rossmann-fold domains"/>
    <property type="match status" value="1"/>
</dbReference>
<dbReference type="GO" id="GO:0005829">
    <property type="term" value="C:cytosol"/>
    <property type="evidence" value="ECO:0007669"/>
    <property type="project" value="TreeGrafter"/>
</dbReference>
<dbReference type="GO" id="GO:0051903">
    <property type="term" value="F:S-(hydroxymethyl)glutathione dehydrogenase [NAD(P)+] activity"/>
    <property type="evidence" value="ECO:0007669"/>
    <property type="project" value="TreeGrafter"/>
</dbReference>
<protein>
    <submittedName>
        <fullName evidence="9">S-(Hydroxymethyl)glutathione dehydrogenase/alcohol dehydrogenase</fullName>
    </submittedName>
</protein>
<dbReference type="OrthoDB" id="3265141at2"/>
<feature type="domain" description="Enoyl reductase (ER)" evidence="8">
    <location>
        <begin position="10"/>
        <end position="358"/>
    </location>
</feature>
<reference evidence="9 10" key="1">
    <citation type="submission" date="2019-03" db="EMBL/GenBank/DDBJ databases">
        <title>Genomic Encyclopedia of Type Strains, Phase IV (KMG-IV): sequencing the most valuable type-strain genomes for metagenomic binning, comparative biology and taxonomic classification.</title>
        <authorList>
            <person name="Goeker M."/>
        </authorList>
    </citation>
    <scope>NUCLEOTIDE SEQUENCE [LARGE SCALE GENOMIC DNA]</scope>
    <source>
        <strain evidence="9 10">DSM 45765</strain>
    </source>
</reference>
<evidence type="ECO:0000313" key="9">
    <source>
        <dbReference type="EMBL" id="TCP45381.1"/>
    </source>
</evidence>
<dbReference type="InterPro" id="IPR013149">
    <property type="entry name" value="ADH-like_C"/>
</dbReference>
<evidence type="ECO:0000256" key="7">
    <source>
        <dbReference type="RuleBase" id="RU361277"/>
    </source>
</evidence>
<keyword evidence="6" id="KW-0520">NAD</keyword>
<evidence type="ECO:0000256" key="2">
    <source>
        <dbReference type="ARBA" id="ARBA00008072"/>
    </source>
</evidence>
<dbReference type="InterPro" id="IPR013154">
    <property type="entry name" value="ADH-like_N"/>
</dbReference>
<dbReference type="InterPro" id="IPR011032">
    <property type="entry name" value="GroES-like_sf"/>
</dbReference>
<dbReference type="Gene3D" id="3.90.180.10">
    <property type="entry name" value="Medium-chain alcohol dehydrogenases, catalytic domain"/>
    <property type="match status" value="1"/>
</dbReference>
<dbReference type="PANTHER" id="PTHR43880">
    <property type="entry name" value="ALCOHOL DEHYDROGENASE"/>
    <property type="match status" value="1"/>
</dbReference>
<name>A0A4R2QEB4_9PSEU</name>
<dbReference type="Proteomes" id="UP000294911">
    <property type="component" value="Unassembled WGS sequence"/>
</dbReference>
<organism evidence="9 10">
    <name type="scientific">Tamaricihabitans halophyticus</name>
    <dbReference type="NCBI Taxonomy" id="1262583"/>
    <lineage>
        <taxon>Bacteria</taxon>
        <taxon>Bacillati</taxon>
        <taxon>Actinomycetota</taxon>
        <taxon>Actinomycetes</taxon>
        <taxon>Pseudonocardiales</taxon>
        <taxon>Pseudonocardiaceae</taxon>
        <taxon>Tamaricihabitans</taxon>
    </lineage>
</organism>
<dbReference type="GO" id="GO:0008270">
    <property type="term" value="F:zinc ion binding"/>
    <property type="evidence" value="ECO:0007669"/>
    <property type="project" value="InterPro"/>
</dbReference>
<keyword evidence="3 7" id="KW-0479">Metal-binding</keyword>
<dbReference type="InterPro" id="IPR036291">
    <property type="entry name" value="NAD(P)-bd_dom_sf"/>
</dbReference>
<dbReference type="SUPFAM" id="SSF50129">
    <property type="entry name" value="GroES-like"/>
    <property type="match status" value="1"/>
</dbReference>